<evidence type="ECO:0000256" key="1">
    <source>
        <dbReference type="ARBA" id="ARBA00004651"/>
    </source>
</evidence>
<evidence type="ECO:0000313" key="12">
    <source>
        <dbReference type="Proteomes" id="UP001168972"/>
    </source>
</evidence>
<gene>
    <name evidence="11" type="ORF">PV327_004664</name>
</gene>
<protein>
    <recommendedName>
        <fullName evidence="10">Odorant receptor</fullName>
    </recommendedName>
</protein>
<comment type="caution">
    <text evidence="10">Lacks conserved residue(s) required for the propagation of feature annotation.</text>
</comment>
<dbReference type="Pfam" id="PF02949">
    <property type="entry name" value="7tm_6"/>
    <property type="match status" value="2"/>
</dbReference>
<dbReference type="GO" id="GO:0004984">
    <property type="term" value="F:olfactory receptor activity"/>
    <property type="evidence" value="ECO:0007669"/>
    <property type="project" value="InterPro"/>
</dbReference>
<proteinExistence type="inferred from homology"/>
<keyword evidence="9 10" id="KW-0807">Transducer</keyword>
<feature type="transmembrane region" description="Helical" evidence="10">
    <location>
        <begin position="254"/>
        <end position="277"/>
    </location>
</feature>
<dbReference type="PANTHER" id="PTHR21137">
    <property type="entry name" value="ODORANT RECEPTOR"/>
    <property type="match status" value="1"/>
</dbReference>
<comment type="caution">
    <text evidence="11">The sequence shown here is derived from an EMBL/GenBank/DDBJ whole genome shotgun (WGS) entry which is preliminary data.</text>
</comment>
<name>A0AA39FD71_MICHY</name>
<feature type="transmembrane region" description="Helical" evidence="10">
    <location>
        <begin position="31"/>
        <end position="55"/>
    </location>
</feature>
<keyword evidence="3 10" id="KW-0716">Sensory transduction</keyword>
<evidence type="ECO:0000313" key="11">
    <source>
        <dbReference type="EMBL" id="KAK0167239.1"/>
    </source>
</evidence>
<evidence type="ECO:0000256" key="4">
    <source>
        <dbReference type="ARBA" id="ARBA00022692"/>
    </source>
</evidence>
<dbReference type="GO" id="GO:0005549">
    <property type="term" value="F:odorant binding"/>
    <property type="evidence" value="ECO:0007669"/>
    <property type="project" value="InterPro"/>
</dbReference>
<dbReference type="GO" id="GO:0005886">
    <property type="term" value="C:plasma membrane"/>
    <property type="evidence" value="ECO:0007669"/>
    <property type="project" value="UniProtKB-SubCell"/>
</dbReference>
<comment type="similarity">
    <text evidence="10">Belongs to the insect chemoreceptor superfamily. Heteromeric odorant receptor channel (TC 1.A.69) family.</text>
</comment>
<reference evidence="11" key="1">
    <citation type="journal article" date="2023" name="bioRxiv">
        <title>Scaffold-level genome assemblies of two parasitoid biocontrol wasps reveal the parthenogenesis mechanism and an associated novel virus.</title>
        <authorList>
            <person name="Inwood S."/>
            <person name="Skelly J."/>
            <person name="Guhlin J."/>
            <person name="Harrop T."/>
            <person name="Goldson S."/>
            <person name="Dearden P."/>
        </authorList>
    </citation>
    <scope>NUCLEOTIDE SEQUENCE</scope>
    <source>
        <strain evidence="11">Lincoln</strain>
        <tissue evidence="11">Whole body</tissue>
    </source>
</reference>
<dbReference type="EMBL" id="JAQQBR010001832">
    <property type="protein sequence ID" value="KAK0167239.1"/>
    <property type="molecule type" value="Genomic_DNA"/>
</dbReference>
<dbReference type="GO" id="GO:0007165">
    <property type="term" value="P:signal transduction"/>
    <property type="evidence" value="ECO:0007669"/>
    <property type="project" value="UniProtKB-KW"/>
</dbReference>
<feature type="transmembrane region" description="Helical" evidence="10">
    <location>
        <begin position="317"/>
        <end position="338"/>
    </location>
</feature>
<evidence type="ECO:0000256" key="6">
    <source>
        <dbReference type="ARBA" id="ARBA00022989"/>
    </source>
</evidence>
<keyword evidence="12" id="KW-1185">Reference proteome</keyword>
<feature type="transmembrane region" description="Helical" evidence="10">
    <location>
        <begin position="125"/>
        <end position="145"/>
    </location>
</feature>
<comment type="subcellular location">
    <subcellularLocation>
        <location evidence="1 10">Cell membrane</location>
        <topology evidence="1 10">Multi-pass membrane protein</topology>
    </subcellularLocation>
</comment>
<evidence type="ECO:0000256" key="3">
    <source>
        <dbReference type="ARBA" id="ARBA00022606"/>
    </source>
</evidence>
<keyword evidence="4 10" id="KW-0812">Transmembrane</keyword>
<sequence>MVVQKIAITNVPCISWEFEYMLCLISLWPNVYNILIGIILWSTWITIIPFQAMYISEISDNPVELMTSICDFASEISAFSRLFIAWSKRKVLLSLIIEMSEDWSKCKVKNTRETQVACFVGRLDFYIYCGAIVMFFPKLVIAYFTDIPENRQFLLKTSYPFVAYKSPIYEIIILLHFGQGMLMAISDVMPATLIVALVCHSGAQLNLLENQINQFITFTKNNDVTDRQMRLIIGEILTKHKKNINFTERIEKTLSIISLVQCLCNGVTIGCAGLVFVMENTSRISAAIANVIYESEWYHLNPKYVKILLLIILRGQIPFRLTAGGFFVLSAETFTLILKASGSYMSMLRATY</sequence>
<dbReference type="AlphaFoldDB" id="A0AA39FD71"/>
<reference evidence="11" key="2">
    <citation type="submission" date="2023-03" db="EMBL/GenBank/DDBJ databases">
        <authorList>
            <person name="Inwood S.N."/>
            <person name="Skelly J.G."/>
            <person name="Guhlin J."/>
            <person name="Harrop T.W.R."/>
            <person name="Goldson S.G."/>
            <person name="Dearden P.K."/>
        </authorList>
    </citation>
    <scope>NUCLEOTIDE SEQUENCE</scope>
    <source>
        <strain evidence="11">Lincoln</strain>
        <tissue evidence="11">Whole body</tissue>
    </source>
</reference>
<evidence type="ECO:0000256" key="7">
    <source>
        <dbReference type="ARBA" id="ARBA00023136"/>
    </source>
</evidence>
<evidence type="ECO:0000256" key="2">
    <source>
        <dbReference type="ARBA" id="ARBA00022475"/>
    </source>
</evidence>
<feature type="transmembrane region" description="Helical" evidence="10">
    <location>
        <begin position="166"/>
        <end position="185"/>
    </location>
</feature>
<keyword evidence="7 10" id="KW-0472">Membrane</keyword>
<keyword evidence="5 10" id="KW-0552">Olfaction</keyword>
<keyword evidence="8 10" id="KW-0675">Receptor</keyword>
<dbReference type="Proteomes" id="UP001168972">
    <property type="component" value="Unassembled WGS sequence"/>
</dbReference>
<accession>A0AA39FD71</accession>
<dbReference type="PANTHER" id="PTHR21137:SF35">
    <property type="entry name" value="ODORANT RECEPTOR 19A-RELATED"/>
    <property type="match status" value="1"/>
</dbReference>
<evidence type="ECO:0000256" key="9">
    <source>
        <dbReference type="ARBA" id="ARBA00023224"/>
    </source>
</evidence>
<keyword evidence="2" id="KW-1003">Cell membrane</keyword>
<keyword evidence="6 10" id="KW-1133">Transmembrane helix</keyword>
<evidence type="ECO:0000256" key="5">
    <source>
        <dbReference type="ARBA" id="ARBA00022725"/>
    </source>
</evidence>
<organism evidence="11 12">
    <name type="scientific">Microctonus hyperodae</name>
    <name type="common">Parasitoid wasp</name>
    <dbReference type="NCBI Taxonomy" id="165561"/>
    <lineage>
        <taxon>Eukaryota</taxon>
        <taxon>Metazoa</taxon>
        <taxon>Ecdysozoa</taxon>
        <taxon>Arthropoda</taxon>
        <taxon>Hexapoda</taxon>
        <taxon>Insecta</taxon>
        <taxon>Pterygota</taxon>
        <taxon>Neoptera</taxon>
        <taxon>Endopterygota</taxon>
        <taxon>Hymenoptera</taxon>
        <taxon>Apocrita</taxon>
        <taxon>Ichneumonoidea</taxon>
        <taxon>Braconidae</taxon>
        <taxon>Euphorinae</taxon>
        <taxon>Microctonus</taxon>
    </lineage>
</organism>
<evidence type="ECO:0000256" key="8">
    <source>
        <dbReference type="ARBA" id="ARBA00023170"/>
    </source>
</evidence>
<dbReference type="InterPro" id="IPR004117">
    <property type="entry name" value="7tm6_olfct_rcpt"/>
</dbReference>
<evidence type="ECO:0000256" key="10">
    <source>
        <dbReference type="RuleBase" id="RU351113"/>
    </source>
</evidence>